<protein>
    <submittedName>
        <fullName evidence="3">Uncharacterized protein</fullName>
    </submittedName>
</protein>
<dbReference type="PANTHER" id="PTHR31147">
    <property type="entry name" value="ACYL TRANSFERASE 4"/>
    <property type="match status" value="1"/>
</dbReference>
<dbReference type="GO" id="GO:0016747">
    <property type="term" value="F:acyltransferase activity, transferring groups other than amino-acyl groups"/>
    <property type="evidence" value="ECO:0007669"/>
    <property type="project" value="UniProtKB-ARBA"/>
</dbReference>
<comment type="caution">
    <text evidence="3">The sequence shown here is derived from an EMBL/GenBank/DDBJ whole genome shotgun (WGS) entry which is preliminary data.</text>
</comment>
<dbReference type="PANTHER" id="PTHR31147:SF66">
    <property type="entry name" value="OS05G0315700 PROTEIN"/>
    <property type="match status" value="1"/>
</dbReference>
<name>A0A5J9U2G4_9POAL</name>
<reference evidence="3 4" key="1">
    <citation type="journal article" date="2019" name="Sci. Rep.">
        <title>A high-quality genome of Eragrostis curvula grass provides insights into Poaceae evolution and supports new strategies to enhance forage quality.</title>
        <authorList>
            <person name="Carballo J."/>
            <person name="Santos B.A.C.M."/>
            <person name="Zappacosta D."/>
            <person name="Garbus I."/>
            <person name="Selva J.P."/>
            <person name="Gallo C.A."/>
            <person name="Diaz A."/>
            <person name="Albertini E."/>
            <person name="Caccamo M."/>
            <person name="Echenique V."/>
        </authorList>
    </citation>
    <scope>NUCLEOTIDE SEQUENCE [LARGE SCALE GENOMIC DNA]</scope>
    <source>
        <strain evidence="4">cv. Victoria</strain>
        <tissue evidence="3">Leaf</tissue>
    </source>
</reference>
<proteinExistence type="inferred from homology"/>
<dbReference type="InterPro" id="IPR050898">
    <property type="entry name" value="Plant_acyltransferase"/>
</dbReference>
<dbReference type="InterPro" id="IPR023213">
    <property type="entry name" value="CAT-like_dom_sf"/>
</dbReference>
<gene>
    <name evidence="3" type="ORF">EJB05_33963</name>
</gene>
<dbReference type="Proteomes" id="UP000324897">
    <property type="component" value="Chromosome 7"/>
</dbReference>
<dbReference type="Gramene" id="TVU17902">
    <property type="protein sequence ID" value="TVU17902"/>
    <property type="gene ID" value="EJB05_33963"/>
</dbReference>
<dbReference type="OrthoDB" id="783018at2759"/>
<evidence type="ECO:0000313" key="3">
    <source>
        <dbReference type="EMBL" id="TVU17902.1"/>
    </source>
</evidence>
<dbReference type="AlphaFoldDB" id="A0A5J9U2G4"/>
<evidence type="ECO:0000313" key="4">
    <source>
        <dbReference type="Proteomes" id="UP000324897"/>
    </source>
</evidence>
<organism evidence="3 4">
    <name type="scientific">Eragrostis curvula</name>
    <name type="common">weeping love grass</name>
    <dbReference type="NCBI Taxonomy" id="38414"/>
    <lineage>
        <taxon>Eukaryota</taxon>
        <taxon>Viridiplantae</taxon>
        <taxon>Streptophyta</taxon>
        <taxon>Embryophyta</taxon>
        <taxon>Tracheophyta</taxon>
        <taxon>Spermatophyta</taxon>
        <taxon>Magnoliopsida</taxon>
        <taxon>Liliopsida</taxon>
        <taxon>Poales</taxon>
        <taxon>Poaceae</taxon>
        <taxon>PACMAD clade</taxon>
        <taxon>Chloridoideae</taxon>
        <taxon>Eragrostideae</taxon>
        <taxon>Eragrostidinae</taxon>
        <taxon>Eragrostis</taxon>
    </lineage>
</organism>
<sequence>MTTTPLTFAVRRSEPVFVGPAAPTPRETKRLSDIDDQEVLRAQVPFVFFYRGGKGVRADDGAADPATVIRRALGEALVPYYPLAGRLREVEERKLVDIATI</sequence>
<comment type="similarity">
    <text evidence="1">Belongs to the plant acyltransferase family.</text>
</comment>
<accession>A0A5J9U2G4</accession>
<dbReference type="EMBL" id="RWGY01000029">
    <property type="protein sequence ID" value="TVU17902.1"/>
    <property type="molecule type" value="Genomic_DNA"/>
</dbReference>
<keyword evidence="4" id="KW-1185">Reference proteome</keyword>
<evidence type="ECO:0000256" key="2">
    <source>
        <dbReference type="ARBA" id="ARBA00022679"/>
    </source>
</evidence>
<dbReference type="Pfam" id="PF02458">
    <property type="entry name" value="Transferase"/>
    <property type="match status" value="1"/>
</dbReference>
<evidence type="ECO:0000256" key="1">
    <source>
        <dbReference type="ARBA" id="ARBA00009861"/>
    </source>
</evidence>
<feature type="non-terminal residue" evidence="3">
    <location>
        <position position="1"/>
    </location>
</feature>
<keyword evidence="2" id="KW-0808">Transferase</keyword>
<dbReference type="Gene3D" id="3.30.559.10">
    <property type="entry name" value="Chloramphenicol acetyltransferase-like domain"/>
    <property type="match status" value="1"/>
</dbReference>